<dbReference type="Gene3D" id="3.30.1310.10">
    <property type="entry name" value="Nucleoid-associated protein YbaB-like domain"/>
    <property type="match status" value="1"/>
</dbReference>
<dbReference type="STRING" id="228957.SAMN04488008_105101"/>
<keyword evidence="1" id="KW-0238">DNA-binding</keyword>
<evidence type="ECO:0000256" key="1">
    <source>
        <dbReference type="HAMAP-Rule" id="MF_00274"/>
    </source>
</evidence>
<protein>
    <recommendedName>
        <fullName evidence="1">Nucleoid-associated protein SAMN04488008_105101</fullName>
    </recommendedName>
</protein>
<dbReference type="RefSeq" id="WP_091624722.1">
    <property type="nucleotide sequence ID" value="NZ_FNZN01000005.1"/>
</dbReference>
<dbReference type="Proteomes" id="UP000198990">
    <property type="component" value="Unassembled WGS sequence"/>
</dbReference>
<organism evidence="2 3">
    <name type="scientific">Maribacter orientalis</name>
    <dbReference type="NCBI Taxonomy" id="228957"/>
    <lineage>
        <taxon>Bacteria</taxon>
        <taxon>Pseudomonadati</taxon>
        <taxon>Bacteroidota</taxon>
        <taxon>Flavobacteriia</taxon>
        <taxon>Flavobacteriales</taxon>
        <taxon>Flavobacteriaceae</taxon>
        <taxon>Maribacter</taxon>
    </lineage>
</organism>
<dbReference type="GO" id="GO:0005737">
    <property type="term" value="C:cytoplasm"/>
    <property type="evidence" value="ECO:0007669"/>
    <property type="project" value="UniProtKB-UniRule"/>
</dbReference>
<dbReference type="InterPro" id="IPR004401">
    <property type="entry name" value="YbaB/EbfC"/>
</dbReference>
<evidence type="ECO:0000313" key="3">
    <source>
        <dbReference type="Proteomes" id="UP000198990"/>
    </source>
</evidence>
<comment type="similarity">
    <text evidence="1">Belongs to the YbaB/EbfC family.</text>
</comment>
<keyword evidence="3" id="KW-1185">Reference proteome</keyword>
<dbReference type="NCBIfam" id="TIGR00103">
    <property type="entry name" value="DNA_YbaB_EbfC"/>
    <property type="match status" value="1"/>
</dbReference>
<keyword evidence="1" id="KW-0963">Cytoplasm</keyword>
<name>A0A1H7SRR0_9FLAO</name>
<dbReference type="GO" id="GO:0003677">
    <property type="term" value="F:DNA binding"/>
    <property type="evidence" value="ECO:0007669"/>
    <property type="project" value="UniProtKB-UniRule"/>
</dbReference>
<dbReference type="EMBL" id="FNZN01000005">
    <property type="protein sequence ID" value="SEL75332.1"/>
    <property type="molecule type" value="Genomic_DNA"/>
</dbReference>
<dbReference type="AlphaFoldDB" id="A0A1H7SRR0"/>
<comment type="subunit">
    <text evidence="1">Homodimer.</text>
</comment>
<dbReference type="HAMAP" id="MF_00274">
    <property type="entry name" value="DNA_YbaB_EbfC"/>
    <property type="match status" value="1"/>
</dbReference>
<dbReference type="InterPro" id="IPR036894">
    <property type="entry name" value="YbaB-like_sf"/>
</dbReference>
<dbReference type="PIRSF" id="PIRSF004555">
    <property type="entry name" value="UCP004555"/>
    <property type="match status" value="1"/>
</dbReference>
<evidence type="ECO:0000313" key="2">
    <source>
        <dbReference type="EMBL" id="SEL75332.1"/>
    </source>
</evidence>
<reference evidence="3" key="1">
    <citation type="submission" date="2016-10" db="EMBL/GenBank/DDBJ databases">
        <authorList>
            <person name="Varghese N."/>
            <person name="Submissions S."/>
        </authorList>
    </citation>
    <scope>NUCLEOTIDE SEQUENCE [LARGE SCALE GENOMIC DNA]</scope>
    <source>
        <strain evidence="3">DSM 16471</strain>
    </source>
</reference>
<gene>
    <name evidence="2" type="ORF">SAMN04488008_105101</name>
</gene>
<dbReference type="OrthoDB" id="1149219at2"/>
<proteinExistence type="inferred from homology"/>
<accession>A0A1H7SRR0</accession>
<dbReference type="GO" id="GO:0043590">
    <property type="term" value="C:bacterial nucleoid"/>
    <property type="evidence" value="ECO:0007669"/>
    <property type="project" value="UniProtKB-UniRule"/>
</dbReference>
<comment type="subcellular location">
    <subcellularLocation>
        <location evidence="1">Cytoplasm</location>
        <location evidence="1">Nucleoid</location>
    </subcellularLocation>
</comment>
<sequence>MFGDMMGMMGKLKETQQKVEATKKRLDTVTLEEKSNDNLLAVTITANRQIKKIAIDDRLLEDKEQLEDYLIMTLNKAIQNATSVNEAELAAVAKEGMPNIPGMDSLFK</sequence>
<comment type="function">
    <text evidence="1">Binds to DNA and alters its conformation. May be involved in regulation of gene expression, nucleoid organization and DNA protection.</text>
</comment>
<dbReference type="Pfam" id="PF02575">
    <property type="entry name" value="YbaB_DNA_bd"/>
    <property type="match status" value="1"/>
</dbReference>
<dbReference type="SUPFAM" id="SSF82607">
    <property type="entry name" value="YbaB-like"/>
    <property type="match status" value="1"/>
</dbReference>